<evidence type="ECO:0000256" key="1">
    <source>
        <dbReference type="SAM" id="Phobius"/>
    </source>
</evidence>
<feature type="transmembrane region" description="Helical" evidence="1">
    <location>
        <begin position="13"/>
        <end position="37"/>
    </location>
</feature>
<keyword evidence="1" id="KW-0812">Transmembrane</keyword>
<keyword evidence="1" id="KW-0472">Membrane</keyword>
<evidence type="ECO:0000313" key="2">
    <source>
        <dbReference type="EMBL" id="EGH26682.1"/>
    </source>
</evidence>
<name>A0A656GLG4_PSEA0</name>
<accession>A0A656GLG4</accession>
<dbReference type="AlphaFoldDB" id="A0A656GLG4"/>
<sequence>WVGYYTDRHPNPLVLPVGSICTLVGIVMILLLAYVSYRMLGS</sequence>
<comment type="caution">
    <text evidence="2">The sequence shown here is derived from an EMBL/GenBank/DDBJ whole genome shotgun (WGS) entry which is preliminary data.</text>
</comment>
<organism evidence="2 3">
    <name type="scientific">Pseudomonas amygdali pv. mori str. 301020</name>
    <dbReference type="NCBI Taxonomy" id="629261"/>
    <lineage>
        <taxon>Bacteria</taxon>
        <taxon>Pseudomonadati</taxon>
        <taxon>Pseudomonadota</taxon>
        <taxon>Gammaproteobacteria</taxon>
        <taxon>Pseudomonadales</taxon>
        <taxon>Pseudomonadaceae</taxon>
        <taxon>Pseudomonas</taxon>
        <taxon>Pseudomonas amygdali</taxon>
    </lineage>
</organism>
<dbReference type="Proteomes" id="UP000003465">
    <property type="component" value="Unassembled WGS sequence"/>
</dbReference>
<feature type="non-terminal residue" evidence="2">
    <location>
        <position position="1"/>
    </location>
</feature>
<gene>
    <name evidence="2" type="ORF">PSYMO_36553</name>
</gene>
<reference evidence="2 3" key="1">
    <citation type="journal article" date="2011" name="PLoS Pathog.">
        <title>Dynamic evolution of pathogenicity revealed by sequencing and comparative genomics of 19 Pseudomonas syringae isolates.</title>
        <authorList>
            <person name="Baltrus D.A."/>
            <person name="Nishimura M.T."/>
            <person name="Romanchuk A."/>
            <person name="Chang J.H."/>
            <person name="Mukhtar M.S."/>
            <person name="Cherkis K."/>
            <person name="Roach J."/>
            <person name="Grant S.R."/>
            <person name="Jones C.D."/>
            <person name="Dangl J.L."/>
        </authorList>
    </citation>
    <scope>NUCLEOTIDE SEQUENCE [LARGE SCALE GENOMIC DNA]</scope>
    <source>
        <strain evidence="2 3">301020</strain>
    </source>
</reference>
<feature type="non-terminal residue" evidence="2">
    <location>
        <position position="42"/>
    </location>
</feature>
<protein>
    <submittedName>
        <fullName evidence="2">Fosmidomycin resistance protein</fullName>
    </submittedName>
</protein>
<keyword evidence="1" id="KW-1133">Transmembrane helix</keyword>
<proteinExistence type="predicted"/>
<evidence type="ECO:0000313" key="3">
    <source>
        <dbReference type="Proteomes" id="UP000003465"/>
    </source>
</evidence>
<dbReference type="EMBL" id="AEAG01002692">
    <property type="protein sequence ID" value="EGH26682.1"/>
    <property type="molecule type" value="Genomic_DNA"/>
</dbReference>